<keyword evidence="4" id="KW-1185">Reference proteome</keyword>
<dbReference type="GO" id="GO:0009279">
    <property type="term" value="C:cell outer membrane"/>
    <property type="evidence" value="ECO:0007669"/>
    <property type="project" value="InterPro"/>
</dbReference>
<organism evidence="3 4">
    <name type="scientific">Bdellovibrio bacteriovorus</name>
    <dbReference type="NCBI Taxonomy" id="959"/>
    <lineage>
        <taxon>Bacteria</taxon>
        <taxon>Pseudomonadati</taxon>
        <taxon>Bdellovibrionota</taxon>
        <taxon>Bdellovibrionia</taxon>
        <taxon>Bdellovibrionales</taxon>
        <taxon>Pseudobdellovibrionaceae</taxon>
        <taxon>Bdellovibrio</taxon>
    </lineage>
</organism>
<evidence type="ECO:0008006" key="5">
    <source>
        <dbReference type="Google" id="ProtNLM"/>
    </source>
</evidence>
<evidence type="ECO:0000256" key="2">
    <source>
        <dbReference type="SAM" id="SignalP"/>
    </source>
</evidence>
<dbReference type="Gene3D" id="2.40.230.20">
    <property type="entry name" value="Nucleoside-specific channel-forming protein, Tsx-like"/>
    <property type="match status" value="1"/>
</dbReference>
<accession>A0A150WJ76</accession>
<comment type="caution">
    <text evidence="3">The sequence shown here is derived from an EMBL/GenBank/DDBJ whole genome shotgun (WGS) entry which is preliminary data.</text>
</comment>
<dbReference type="SUPFAM" id="SSF111364">
    <property type="entry name" value="Tsx-like channel"/>
    <property type="match status" value="1"/>
</dbReference>
<feature type="chain" id="PRO_5007573160" description="Outer membrane protein OmpK" evidence="2">
    <location>
        <begin position="20"/>
        <end position="268"/>
    </location>
</feature>
<feature type="signal peptide" evidence="2">
    <location>
        <begin position="1"/>
        <end position="19"/>
    </location>
</feature>
<dbReference type="InterPro" id="IPR018013">
    <property type="entry name" value="Channel_Tsx-like"/>
</dbReference>
<sequence length="268" mass="31123">MKFKLSLLFVLLSSTLSFAQDNPSSDLHKNDFKWFQFNIMQSIDNKIPFQNQDDTYLEMEFGGRSGIFDLYGYLDVFDIFDSPDSDRHGKDNFFFKFAPRVSINAMLGHEKYQGFVSEVYISGLMNVGDQSLFEQYIGLGSDIQVPWLGRVGANLMARYVRENYTNPNEKRWDGYIISTNWFRPFWEIGGNLTYQGYLDYKFGATQISDSTNYSEDSLEWFNGLYWHTQRYALGYGLKYYKDMALLKDGGIAGETTGFGHYLSVTYKF</sequence>
<gene>
    <name evidence="3" type="ORF">AZI86_13150</name>
</gene>
<name>A0A150WJ76_BDEBC</name>
<dbReference type="RefSeq" id="WP_061835660.1">
    <property type="nucleotide sequence ID" value="NZ_LUKE01000003.1"/>
</dbReference>
<keyword evidence="2" id="KW-0732">Signal</keyword>
<dbReference type="Pfam" id="PF03502">
    <property type="entry name" value="Channel_Tsx"/>
    <property type="match status" value="1"/>
</dbReference>
<evidence type="ECO:0000313" key="4">
    <source>
        <dbReference type="Proteomes" id="UP000075320"/>
    </source>
</evidence>
<dbReference type="OrthoDB" id="104801at2"/>
<dbReference type="AlphaFoldDB" id="A0A150WJ76"/>
<evidence type="ECO:0000313" key="3">
    <source>
        <dbReference type="EMBL" id="KYG63766.1"/>
    </source>
</evidence>
<dbReference type="Proteomes" id="UP000075320">
    <property type="component" value="Unassembled WGS sequence"/>
</dbReference>
<dbReference type="EMBL" id="LUKE01000003">
    <property type="protein sequence ID" value="KYG63766.1"/>
    <property type="molecule type" value="Genomic_DNA"/>
</dbReference>
<protein>
    <recommendedName>
        <fullName evidence="5">Outer membrane protein OmpK</fullName>
    </recommendedName>
</protein>
<comment type="similarity">
    <text evidence="1">Belongs to the nucleoside-specific channel-forming outer membrane porin (Tsx) (TC 1.B.10) family.</text>
</comment>
<evidence type="ECO:0000256" key="1">
    <source>
        <dbReference type="ARBA" id="ARBA00008728"/>
    </source>
</evidence>
<proteinExistence type="inferred from homology"/>
<reference evidence="3 4" key="1">
    <citation type="submission" date="2016-03" db="EMBL/GenBank/DDBJ databases">
        <authorList>
            <person name="Ploux O."/>
        </authorList>
    </citation>
    <scope>NUCLEOTIDE SEQUENCE [LARGE SCALE GENOMIC DNA]</scope>
    <source>
        <strain evidence="3 4">R0</strain>
    </source>
</reference>
<dbReference type="InterPro" id="IPR036777">
    <property type="entry name" value="Channel_Tsx-like_sf"/>
</dbReference>